<evidence type="ECO:0000256" key="1">
    <source>
        <dbReference type="ARBA" id="ARBA00004141"/>
    </source>
</evidence>
<dbReference type="InterPro" id="IPR050173">
    <property type="entry name" value="ABC_transporter_C-like"/>
</dbReference>
<dbReference type="InterPro" id="IPR036640">
    <property type="entry name" value="ABC1_TM_sf"/>
</dbReference>
<dbReference type="HOGENOM" id="CLU_000604_1_9_1"/>
<dbReference type="CDD" id="cd03244">
    <property type="entry name" value="ABCC_MRP_domain2"/>
    <property type="match status" value="1"/>
</dbReference>
<keyword evidence="11" id="KW-1185">Reference proteome</keyword>
<name>A0A0C9T873_SPHS4</name>
<evidence type="ECO:0000256" key="5">
    <source>
        <dbReference type="ARBA" id="ARBA00022840"/>
    </source>
</evidence>
<evidence type="ECO:0000256" key="7">
    <source>
        <dbReference type="ARBA" id="ARBA00023136"/>
    </source>
</evidence>
<dbReference type="GO" id="GO:0016020">
    <property type="term" value="C:membrane"/>
    <property type="evidence" value="ECO:0007669"/>
    <property type="project" value="UniProtKB-SubCell"/>
</dbReference>
<evidence type="ECO:0000256" key="6">
    <source>
        <dbReference type="ARBA" id="ARBA00022989"/>
    </source>
</evidence>
<dbReference type="SUPFAM" id="SSF52540">
    <property type="entry name" value="P-loop containing nucleoside triphosphate hydrolases"/>
    <property type="match status" value="1"/>
</dbReference>
<dbReference type="FunFam" id="3.40.50.300:FF:000838">
    <property type="entry name" value="ABC multidrug transporter (Eurofung)"/>
    <property type="match status" value="1"/>
</dbReference>
<dbReference type="Pfam" id="PF00005">
    <property type="entry name" value="ABC_tran"/>
    <property type="match status" value="1"/>
</dbReference>
<keyword evidence="7 8" id="KW-0472">Membrane</keyword>
<dbReference type="OrthoDB" id="6500128at2759"/>
<evidence type="ECO:0000259" key="9">
    <source>
        <dbReference type="PROSITE" id="PS50893"/>
    </source>
</evidence>
<evidence type="ECO:0000256" key="3">
    <source>
        <dbReference type="ARBA" id="ARBA00022692"/>
    </source>
</evidence>
<dbReference type="Proteomes" id="UP000054279">
    <property type="component" value="Unassembled WGS sequence"/>
</dbReference>
<dbReference type="Gene3D" id="1.20.1560.10">
    <property type="entry name" value="ABC transporter type 1, transmembrane domain"/>
    <property type="match status" value="1"/>
</dbReference>
<evidence type="ECO:0000256" key="2">
    <source>
        <dbReference type="ARBA" id="ARBA00022448"/>
    </source>
</evidence>
<dbReference type="PANTHER" id="PTHR24223">
    <property type="entry name" value="ATP-BINDING CASSETTE SUB-FAMILY C"/>
    <property type="match status" value="1"/>
</dbReference>
<reference evidence="10 11" key="1">
    <citation type="submission" date="2014-06" db="EMBL/GenBank/DDBJ databases">
        <title>Evolutionary Origins and Diversification of the Mycorrhizal Mutualists.</title>
        <authorList>
            <consortium name="DOE Joint Genome Institute"/>
            <consortium name="Mycorrhizal Genomics Consortium"/>
            <person name="Kohler A."/>
            <person name="Kuo A."/>
            <person name="Nagy L.G."/>
            <person name="Floudas D."/>
            <person name="Copeland A."/>
            <person name="Barry K.W."/>
            <person name="Cichocki N."/>
            <person name="Veneault-Fourrey C."/>
            <person name="LaButti K."/>
            <person name="Lindquist E.A."/>
            <person name="Lipzen A."/>
            <person name="Lundell T."/>
            <person name="Morin E."/>
            <person name="Murat C."/>
            <person name="Riley R."/>
            <person name="Ohm R."/>
            <person name="Sun H."/>
            <person name="Tunlid A."/>
            <person name="Henrissat B."/>
            <person name="Grigoriev I.V."/>
            <person name="Hibbett D.S."/>
            <person name="Martin F."/>
        </authorList>
    </citation>
    <scope>NUCLEOTIDE SEQUENCE [LARGE SCALE GENOMIC DNA]</scope>
    <source>
        <strain evidence="10 11">SS14</strain>
    </source>
</reference>
<comment type="subcellular location">
    <subcellularLocation>
        <location evidence="1">Membrane</location>
        <topology evidence="1">Multi-pass membrane protein</topology>
    </subcellularLocation>
</comment>
<evidence type="ECO:0000256" key="8">
    <source>
        <dbReference type="SAM" id="Phobius"/>
    </source>
</evidence>
<dbReference type="GO" id="GO:0005524">
    <property type="term" value="F:ATP binding"/>
    <property type="evidence" value="ECO:0007669"/>
    <property type="project" value="UniProtKB-KW"/>
</dbReference>
<keyword evidence="4" id="KW-0547">Nucleotide-binding</keyword>
<dbReference type="SMART" id="SM00382">
    <property type="entry name" value="AAA"/>
    <property type="match status" value="1"/>
</dbReference>
<dbReference type="PROSITE" id="PS50893">
    <property type="entry name" value="ABC_TRANSPORTER_2"/>
    <property type="match status" value="1"/>
</dbReference>
<gene>
    <name evidence="10" type="ORF">M422DRAFT_193748</name>
</gene>
<feature type="transmembrane region" description="Helical" evidence="8">
    <location>
        <begin position="12"/>
        <end position="35"/>
    </location>
</feature>
<organism evidence="10 11">
    <name type="scientific">Sphaerobolus stellatus (strain SS14)</name>
    <dbReference type="NCBI Taxonomy" id="990650"/>
    <lineage>
        <taxon>Eukaryota</taxon>
        <taxon>Fungi</taxon>
        <taxon>Dikarya</taxon>
        <taxon>Basidiomycota</taxon>
        <taxon>Agaricomycotina</taxon>
        <taxon>Agaricomycetes</taxon>
        <taxon>Phallomycetidae</taxon>
        <taxon>Geastrales</taxon>
        <taxon>Sphaerobolaceae</taxon>
        <taxon>Sphaerobolus</taxon>
    </lineage>
</organism>
<dbReference type="EMBL" id="KN837427">
    <property type="protein sequence ID" value="KIJ25213.1"/>
    <property type="molecule type" value="Genomic_DNA"/>
</dbReference>
<dbReference type="Gene3D" id="3.40.50.300">
    <property type="entry name" value="P-loop containing nucleotide triphosphate hydrolases"/>
    <property type="match status" value="1"/>
</dbReference>
<dbReference type="InterPro" id="IPR003439">
    <property type="entry name" value="ABC_transporter-like_ATP-bd"/>
</dbReference>
<dbReference type="SUPFAM" id="SSF90123">
    <property type="entry name" value="ABC transporter transmembrane region"/>
    <property type="match status" value="1"/>
</dbReference>
<evidence type="ECO:0000313" key="10">
    <source>
        <dbReference type="EMBL" id="KIJ25213.1"/>
    </source>
</evidence>
<keyword evidence="5" id="KW-0067">ATP-binding</keyword>
<accession>A0A0C9T873</accession>
<keyword evidence="6 8" id="KW-1133">Transmembrane helix</keyword>
<keyword evidence="2" id="KW-0813">Transport</keyword>
<evidence type="ECO:0000313" key="11">
    <source>
        <dbReference type="Proteomes" id="UP000054279"/>
    </source>
</evidence>
<feature type="non-terminal residue" evidence="10">
    <location>
        <position position="367"/>
    </location>
</feature>
<dbReference type="GO" id="GO:0042626">
    <property type="term" value="F:ATPase-coupled transmembrane transporter activity"/>
    <property type="evidence" value="ECO:0007669"/>
    <property type="project" value="TreeGrafter"/>
</dbReference>
<keyword evidence="3 8" id="KW-0812">Transmembrane</keyword>
<protein>
    <recommendedName>
        <fullName evidence="9">ABC transporter domain-containing protein</fullName>
    </recommendedName>
</protein>
<dbReference type="AlphaFoldDB" id="A0A0C9T873"/>
<feature type="domain" description="ABC transporter" evidence="9">
    <location>
        <begin position="118"/>
        <end position="350"/>
    </location>
</feature>
<dbReference type="InterPro" id="IPR003593">
    <property type="entry name" value="AAA+_ATPase"/>
</dbReference>
<dbReference type="GO" id="GO:0016887">
    <property type="term" value="F:ATP hydrolysis activity"/>
    <property type="evidence" value="ECO:0007669"/>
    <property type="project" value="InterPro"/>
</dbReference>
<dbReference type="PANTHER" id="PTHR24223:SF399">
    <property type="entry name" value="ABC TRANSPORTER ATNG"/>
    <property type="match status" value="1"/>
</dbReference>
<sequence>GPYYYRFTGQAFLGATLSFITMIVSVSLAALAVGLRHKTNPALLGIGLSNLTNLTNLLSMLLSNWASVENGTVSLQRIHEIVNLPAEGSDGETPDKRSSYIRRISIAKDEAWPVHGSVKFQDFSMKYRNDLPPVLRDINFSIRGGTKLGICGRTGSGKSSMILALFRAYPFTTGKVTIDGIDISRLDLHSLRSELSVVSQEPFLWHAPLRDNLDPARLCADDILWAALRRVGMSDAISKLPGKLEALIEESSLSRGEKQLLCMARVLLRQRQIVILDEATSSLDFETDKRIREIIQTDLSDKTIIAVAHRIATIVEFDMVIVLDSGSIVEMGNPRELLSDPASKFRRLAASQGISAEEDREDYVWAI</sequence>
<proteinExistence type="predicted"/>
<evidence type="ECO:0000256" key="4">
    <source>
        <dbReference type="ARBA" id="ARBA00022741"/>
    </source>
</evidence>
<dbReference type="InterPro" id="IPR027417">
    <property type="entry name" value="P-loop_NTPase"/>
</dbReference>